<keyword evidence="1" id="KW-0472">Membrane</keyword>
<protein>
    <submittedName>
        <fullName evidence="2">Uncharacterized protein</fullName>
    </submittedName>
</protein>
<name>A0A368K7G5_9HYPH</name>
<sequence length="65" mass="7307">MRELFFPQAVDPSKREVCMTKTVKNEKAKQGRWGTQVLTILAVSLVLVFIVWGIAEIYGQLIAPS</sequence>
<keyword evidence="1" id="KW-1133">Transmembrane helix</keyword>
<gene>
    <name evidence="2" type="ORF">DUT91_00275</name>
</gene>
<reference evidence="2 3" key="1">
    <citation type="submission" date="2018-07" db="EMBL/GenBank/DDBJ databases">
        <title>The draft genome of Phyllobacterium salinisoli.</title>
        <authorList>
            <person name="Liu L."/>
            <person name="Li L."/>
            <person name="Zhang X."/>
            <person name="Liang L."/>
        </authorList>
    </citation>
    <scope>NUCLEOTIDE SEQUENCE [LARGE SCALE GENOMIC DNA]</scope>
    <source>
        <strain evidence="2 3">LLAN61</strain>
    </source>
</reference>
<dbReference type="AlphaFoldDB" id="A0A368K7G5"/>
<keyword evidence="3" id="KW-1185">Reference proteome</keyword>
<keyword evidence="1" id="KW-0812">Transmembrane</keyword>
<evidence type="ECO:0000256" key="1">
    <source>
        <dbReference type="SAM" id="Phobius"/>
    </source>
</evidence>
<feature type="transmembrane region" description="Helical" evidence="1">
    <location>
        <begin position="37"/>
        <end position="55"/>
    </location>
</feature>
<accession>A0A368K7G5</accession>
<comment type="caution">
    <text evidence="2">The sequence shown here is derived from an EMBL/GenBank/DDBJ whole genome shotgun (WGS) entry which is preliminary data.</text>
</comment>
<organism evidence="2 3">
    <name type="scientific">Phyllobacterium salinisoli</name>
    <dbReference type="NCBI Taxonomy" id="1899321"/>
    <lineage>
        <taxon>Bacteria</taxon>
        <taxon>Pseudomonadati</taxon>
        <taxon>Pseudomonadota</taxon>
        <taxon>Alphaproteobacteria</taxon>
        <taxon>Hyphomicrobiales</taxon>
        <taxon>Phyllobacteriaceae</taxon>
        <taxon>Phyllobacterium</taxon>
    </lineage>
</organism>
<dbReference type="Proteomes" id="UP000253420">
    <property type="component" value="Unassembled WGS sequence"/>
</dbReference>
<dbReference type="EMBL" id="QOZG01000001">
    <property type="protein sequence ID" value="RCS25296.1"/>
    <property type="molecule type" value="Genomic_DNA"/>
</dbReference>
<proteinExistence type="predicted"/>
<evidence type="ECO:0000313" key="3">
    <source>
        <dbReference type="Proteomes" id="UP000253420"/>
    </source>
</evidence>
<evidence type="ECO:0000313" key="2">
    <source>
        <dbReference type="EMBL" id="RCS25296.1"/>
    </source>
</evidence>